<keyword evidence="7" id="KW-0234">DNA repair</keyword>
<organism evidence="12 13">
    <name type="scientific">Thiohalorhabdus methylotrophus</name>
    <dbReference type="NCBI Taxonomy" id="3242694"/>
    <lineage>
        <taxon>Bacteria</taxon>
        <taxon>Pseudomonadati</taxon>
        <taxon>Pseudomonadota</taxon>
        <taxon>Gammaproteobacteria</taxon>
        <taxon>Thiohalorhabdales</taxon>
        <taxon>Thiohalorhabdaceae</taxon>
        <taxon>Thiohalorhabdus</taxon>
    </lineage>
</organism>
<evidence type="ECO:0000256" key="2">
    <source>
        <dbReference type="ARBA" id="ARBA00022763"/>
    </source>
</evidence>
<dbReference type="SMART" id="SM00490">
    <property type="entry name" value="HELICc"/>
    <property type="match status" value="1"/>
</dbReference>
<evidence type="ECO:0000256" key="1">
    <source>
        <dbReference type="ARBA" id="ARBA00022741"/>
    </source>
</evidence>
<dbReference type="Pfam" id="PF23234">
    <property type="entry name" value="WHD_4th_Lhr"/>
    <property type="match status" value="1"/>
</dbReference>
<evidence type="ECO:0000256" key="4">
    <source>
        <dbReference type="ARBA" id="ARBA00022806"/>
    </source>
</evidence>
<dbReference type="InterPro" id="IPR045628">
    <property type="entry name" value="Lhr_WH_dom"/>
</dbReference>
<dbReference type="InterPro" id="IPR014001">
    <property type="entry name" value="Helicase_ATP-bd"/>
</dbReference>
<evidence type="ECO:0000256" key="3">
    <source>
        <dbReference type="ARBA" id="ARBA00022801"/>
    </source>
</evidence>
<dbReference type="CDD" id="cd17922">
    <property type="entry name" value="DEXHc_LHR-like"/>
    <property type="match status" value="1"/>
</dbReference>
<dbReference type="InterPro" id="IPR027417">
    <property type="entry name" value="P-loop_NTPase"/>
</dbReference>
<dbReference type="PROSITE" id="PS51192">
    <property type="entry name" value="HELICASE_ATP_BIND_1"/>
    <property type="match status" value="1"/>
</dbReference>
<feature type="region of interest" description="Disordered" evidence="9">
    <location>
        <begin position="1280"/>
        <end position="1306"/>
    </location>
</feature>
<dbReference type="Proteomes" id="UP001575181">
    <property type="component" value="Unassembled WGS sequence"/>
</dbReference>
<dbReference type="InterPro" id="IPR052511">
    <property type="entry name" value="ATP-dep_Helicase"/>
</dbReference>
<evidence type="ECO:0000256" key="5">
    <source>
        <dbReference type="ARBA" id="ARBA00022840"/>
    </source>
</evidence>
<dbReference type="CDD" id="cd18796">
    <property type="entry name" value="SF2_C_LHR"/>
    <property type="match status" value="1"/>
</dbReference>
<dbReference type="PANTHER" id="PTHR47962:SF5">
    <property type="entry name" value="ATP-DEPENDENT HELICASE LHR-RELATED"/>
    <property type="match status" value="1"/>
</dbReference>
<evidence type="ECO:0000259" key="10">
    <source>
        <dbReference type="PROSITE" id="PS51192"/>
    </source>
</evidence>
<dbReference type="GO" id="GO:0004386">
    <property type="term" value="F:helicase activity"/>
    <property type="evidence" value="ECO:0007669"/>
    <property type="project" value="UniProtKB-KW"/>
</dbReference>
<dbReference type="EMBL" id="JBGUAW010000007">
    <property type="protein sequence ID" value="MFA9461334.1"/>
    <property type="molecule type" value="Genomic_DNA"/>
</dbReference>
<dbReference type="InterPro" id="IPR055368">
    <property type="entry name" value="WH3_Lhr"/>
</dbReference>
<keyword evidence="2" id="KW-0227">DNA damage</keyword>
<sequence>MSFDRFHPAVADWFRTAFGDPTPVQAEAWPAVASGRHALIAAPTGSGKTLAAFLAALDDLVRQAEAGPLENAVQVVYVSPLRALSNDIRLNLEAPLAGIEERLNAAGSAPTGIRTMVRTGDTPQAERDAMRKRPPHILVTTPESLHILLTSESGRGMLETTRTVIVDEIHAMAPSKRGAHLALSLERLEALADRPLTRVGLSATQKPIVEVARFLVGAGHLDAEGNPDCRVIDAGHYRRADLAVEVPQSPLEAVMANEVWEEVYDRIADLAAGHRTTLVFANTRRTAERVARHLGERLGEEQVAAHHGSLSRDRRLAAERALKHGEIRLLVATASLELGIDIGEVDLVVQLGSTRTIANFLQRVGRSGHAVTATPKGRLFPLSRDDLVECIALVRAARDGALDRLWIREAPLEVLAQQITAEVAAEGELAEAELLARFRRAYPYRALSDKAFADTVQMLADGFATGRGRKGALIHRDSVNRVLRPRRGARLTAVTCAGTIPDQGDFDVVLEPEGQVIGSVNEDFALEAMSGDIFQLGNRSYRFLRIQAGRVRVEDANGLPPSLPFWFGEAPGRTEELTAYVSDTRRGVEERLGLAPDGQPGVEDGGGDALEPAVTWLAGTEGVTRPAAEQAVAYLAAARFALGALPALDTVVLERFFDESGGMQLVVHSPFGSRVNKAWGLALRKRFCRKFNFELQAAATEDTVILSLATAHSFPLEEAARYLSPETVREVLVQALLDAPLFTTRWRWNATTALAIRRFRNGGRTPPQLQRMEAEDLISAVFPDQIACFENLAGDREVPDHPLVNQTIHDCLHEAMDIEGLERVLAAMGDGGIRVVAADLTEPSPLSHEILNARPYAFLDDAPAEERRTRMVQTRRYLDPATAADIGHLDADAIARVREEAWPDVRDRDELHDALDLLGAVTAEEGGTHGWGEAFQALREEGRAFRVTVGDGPALWVAAERWVTVRAVHPEAVAEPVPPESPEAAPEAGEALRELVRGRLDGLGPTTAEALAADLRVTVPAVEGALAALETEGAAFRGRFTPDAGGEEWCERRLLARIHRYTLDRLRREIEPVEPADYTRFLLEWHALAGEPAAEHREGPEALLAVIEQLEGFEAPAAAWESEILPARLPGYDPQWLDQLCLSGRVVWIRLTPPGVARGRARRAGSVRTAPVALVQRKNLPDWKDLAASVPVSEDGLSGKAAKLEECLRERGAQFFDELASCSGMLRTEVEEALGELVAWGRASSDSFAGLRALLKPAESRSRRPARRGRGRRRLLAAPERGVEEAGRWAPVAPAATPDPEGGADHDPAAVEAAAWTLLERYGVVLRAVLAREPDWLPPWRELLRVLRRLEDRGEVRGGRFVAGFWGEQFALPEAVGALRKVRKRGKEDHAVTVAATDPLNLVGILTPGERVTARTGERLRYRDGVPEDRSASRSPAP</sequence>
<evidence type="ECO:0000256" key="8">
    <source>
        <dbReference type="ARBA" id="ARBA00023235"/>
    </source>
</evidence>
<feature type="domain" description="Helicase ATP-binding" evidence="10">
    <location>
        <begin position="29"/>
        <end position="216"/>
    </location>
</feature>
<reference evidence="12 13" key="1">
    <citation type="submission" date="2024-08" db="EMBL/GenBank/DDBJ databases">
        <title>Whole-genome sequencing of halo(alkali)philic microorganisms from hypersaline lakes.</title>
        <authorList>
            <person name="Sorokin D.Y."/>
            <person name="Merkel A.Y."/>
            <person name="Messina E."/>
            <person name="Yakimov M."/>
        </authorList>
    </citation>
    <scope>NUCLEOTIDE SEQUENCE [LARGE SCALE GENOMIC DNA]</scope>
    <source>
        <strain evidence="12 13">Cl-TMA</strain>
    </source>
</reference>
<evidence type="ECO:0000256" key="9">
    <source>
        <dbReference type="SAM" id="MobiDB-lite"/>
    </source>
</evidence>
<keyword evidence="6" id="KW-0238">DNA-binding</keyword>
<proteinExistence type="predicted"/>
<name>A0ABV4TXL3_9GAMM</name>
<dbReference type="Pfam" id="PF23235">
    <property type="entry name" value="WHD_3rd_Lhr"/>
    <property type="match status" value="1"/>
</dbReference>
<keyword evidence="1" id="KW-0547">Nucleotide-binding</keyword>
<keyword evidence="13" id="KW-1185">Reference proteome</keyword>
<dbReference type="RefSeq" id="WP_373656123.1">
    <property type="nucleotide sequence ID" value="NZ_JBGUAW010000007.1"/>
</dbReference>
<dbReference type="Pfam" id="PF00271">
    <property type="entry name" value="Helicase_C"/>
    <property type="match status" value="1"/>
</dbReference>
<comment type="caution">
    <text evidence="12">The sequence shown here is derived from an EMBL/GenBank/DDBJ whole genome shotgun (WGS) entry which is preliminary data.</text>
</comment>
<dbReference type="SUPFAM" id="SSF52540">
    <property type="entry name" value="P-loop containing nucleoside triphosphate hydrolases"/>
    <property type="match status" value="1"/>
</dbReference>
<dbReference type="PROSITE" id="PS51194">
    <property type="entry name" value="HELICASE_CTER"/>
    <property type="match status" value="1"/>
</dbReference>
<dbReference type="InterPro" id="IPR055367">
    <property type="entry name" value="WH4_Lhr"/>
</dbReference>
<dbReference type="InterPro" id="IPR013701">
    <property type="entry name" value="Lhr-like_DEAD/DEAH_assoc"/>
</dbReference>
<evidence type="ECO:0000256" key="7">
    <source>
        <dbReference type="ARBA" id="ARBA00023204"/>
    </source>
</evidence>
<feature type="domain" description="Helicase C-terminal" evidence="11">
    <location>
        <begin position="262"/>
        <end position="413"/>
    </location>
</feature>
<evidence type="ECO:0000313" key="12">
    <source>
        <dbReference type="EMBL" id="MFA9461334.1"/>
    </source>
</evidence>
<evidence type="ECO:0000313" key="13">
    <source>
        <dbReference type="Proteomes" id="UP001575181"/>
    </source>
</evidence>
<dbReference type="PANTHER" id="PTHR47962">
    <property type="entry name" value="ATP-DEPENDENT HELICASE LHR-RELATED-RELATED"/>
    <property type="match status" value="1"/>
</dbReference>
<dbReference type="Pfam" id="PF08494">
    <property type="entry name" value="DEAD_assoc"/>
    <property type="match status" value="1"/>
</dbReference>
<evidence type="ECO:0000259" key="11">
    <source>
        <dbReference type="PROSITE" id="PS51194"/>
    </source>
</evidence>
<keyword evidence="3" id="KW-0378">Hydrolase</keyword>
<dbReference type="InterPro" id="IPR011545">
    <property type="entry name" value="DEAD/DEAH_box_helicase_dom"/>
</dbReference>
<dbReference type="InterPro" id="IPR001650">
    <property type="entry name" value="Helicase_C-like"/>
</dbReference>
<gene>
    <name evidence="12" type="ORF">ACERLL_10900</name>
</gene>
<dbReference type="SMART" id="SM00487">
    <property type="entry name" value="DEXDc"/>
    <property type="match status" value="1"/>
</dbReference>
<evidence type="ECO:0000256" key="6">
    <source>
        <dbReference type="ARBA" id="ARBA00023125"/>
    </source>
</evidence>
<keyword evidence="5" id="KW-0067">ATP-binding</keyword>
<keyword evidence="4 12" id="KW-0347">Helicase</keyword>
<dbReference type="Gene3D" id="3.40.50.300">
    <property type="entry name" value="P-loop containing nucleotide triphosphate hydrolases"/>
    <property type="match status" value="2"/>
</dbReference>
<keyword evidence="8" id="KW-0413">Isomerase</keyword>
<dbReference type="Pfam" id="PF19306">
    <property type="entry name" value="WHD_Lhr"/>
    <property type="match status" value="1"/>
</dbReference>
<protein>
    <submittedName>
        <fullName evidence="12">DEAD/DEAH box helicase</fullName>
    </submittedName>
</protein>
<dbReference type="Pfam" id="PF00270">
    <property type="entry name" value="DEAD"/>
    <property type="match status" value="1"/>
</dbReference>
<accession>A0ABV4TXL3</accession>